<reference evidence="3" key="1">
    <citation type="submission" date="2011-05" db="EMBL/GenBank/DDBJ databases">
        <authorList>
            <person name="Richards S.R."/>
            <person name="Qu J."/>
            <person name="Jiang H."/>
            <person name="Jhangiani S.N."/>
            <person name="Agravi P."/>
            <person name="Goodspeed R."/>
            <person name="Gross S."/>
            <person name="Mandapat C."/>
            <person name="Jackson L."/>
            <person name="Mathew T."/>
            <person name="Pu L."/>
            <person name="Thornton R."/>
            <person name="Saada N."/>
            <person name="Wilczek-Boney K.B."/>
            <person name="Lee S."/>
            <person name="Kovar C."/>
            <person name="Wu Y."/>
            <person name="Scherer S.E."/>
            <person name="Worley K.C."/>
            <person name="Muzny D.M."/>
            <person name="Gibbs R."/>
        </authorList>
    </citation>
    <scope>NUCLEOTIDE SEQUENCE</scope>
    <source>
        <strain evidence="3">Brora</strain>
    </source>
</reference>
<feature type="transmembrane region" description="Helical" evidence="1">
    <location>
        <begin position="20"/>
        <end position="38"/>
    </location>
</feature>
<dbReference type="EMBL" id="JH430921">
    <property type="status" value="NOT_ANNOTATED_CDS"/>
    <property type="molecule type" value="Genomic_DNA"/>
</dbReference>
<sequence>MQKQMVIASDIWLYLTKNAILLWAWLLATFQHVSLWLAENVFTGKLSGENLLRYASTAVETVQHYTAIVYQWVNYQLGALTAG</sequence>
<evidence type="ECO:0000313" key="2">
    <source>
        <dbReference type="EnsemblMetazoa" id="SMAR001968-PA"/>
    </source>
</evidence>
<name>T1ILX6_STRMM</name>
<evidence type="ECO:0008006" key="4">
    <source>
        <dbReference type="Google" id="ProtNLM"/>
    </source>
</evidence>
<dbReference type="HOGENOM" id="CLU_2545497_0_0_1"/>
<dbReference type="EnsemblMetazoa" id="SMAR001968-RA">
    <property type="protein sequence ID" value="SMAR001968-PA"/>
    <property type="gene ID" value="SMAR001968"/>
</dbReference>
<reference evidence="2" key="2">
    <citation type="submission" date="2015-02" db="UniProtKB">
        <authorList>
            <consortium name="EnsemblMetazoa"/>
        </authorList>
    </citation>
    <scope>IDENTIFICATION</scope>
</reference>
<dbReference type="AlphaFoldDB" id="T1ILX6"/>
<proteinExistence type="predicted"/>
<keyword evidence="1" id="KW-1133">Transmembrane helix</keyword>
<keyword evidence="1" id="KW-0472">Membrane</keyword>
<dbReference type="Proteomes" id="UP000014500">
    <property type="component" value="Unassembled WGS sequence"/>
</dbReference>
<evidence type="ECO:0000256" key="1">
    <source>
        <dbReference type="SAM" id="Phobius"/>
    </source>
</evidence>
<accession>T1ILX6</accession>
<organism evidence="2 3">
    <name type="scientific">Strigamia maritima</name>
    <name type="common">European centipede</name>
    <name type="synonym">Geophilus maritimus</name>
    <dbReference type="NCBI Taxonomy" id="126957"/>
    <lineage>
        <taxon>Eukaryota</taxon>
        <taxon>Metazoa</taxon>
        <taxon>Ecdysozoa</taxon>
        <taxon>Arthropoda</taxon>
        <taxon>Myriapoda</taxon>
        <taxon>Chilopoda</taxon>
        <taxon>Pleurostigmophora</taxon>
        <taxon>Geophilomorpha</taxon>
        <taxon>Linotaeniidae</taxon>
        <taxon>Strigamia</taxon>
    </lineage>
</organism>
<protein>
    <recommendedName>
        <fullName evidence="4">ABC transmembrane type-1 domain-containing protein</fullName>
    </recommendedName>
</protein>
<keyword evidence="3" id="KW-1185">Reference proteome</keyword>
<evidence type="ECO:0000313" key="3">
    <source>
        <dbReference type="Proteomes" id="UP000014500"/>
    </source>
</evidence>
<keyword evidence="1" id="KW-0812">Transmembrane</keyword>